<name>A0A7J7NBM5_9MAGN</name>
<evidence type="ECO:0000256" key="4">
    <source>
        <dbReference type="ARBA" id="ARBA00022801"/>
    </source>
</evidence>
<accession>A0A7J7NBM5</accession>
<dbReference type="Pfam" id="PF00728">
    <property type="entry name" value="Glyco_hydro_20"/>
    <property type="match status" value="1"/>
</dbReference>
<dbReference type="InterPro" id="IPR017853">
    <property type="entry name" value="GH"/>
</dbReference>
<evidence type="ECO:0000256" key="5">
    <source>
        <dbReference type="PIRSR" id="PIRSR625705-1"/>
    </source>
</evidence>
<dbReference type="OrthoDB" id="428480at2759"/>
<dbReference type="AlphaFoldDB" id="A0A7J7NBM5"/>
<gene>
    <name evidence="7" type="ORF">GIB67_037519</name>
</gene>
<dbReference type="InterPro" id="IPR015883">
    <property type="entry name" value="Glyco_hydro_20_cat"/>
</dbReference>
<dbReference type="InterPro" id="IPR025705">
    <property type="entry name" value="Beta_hexosaminidase_sua/sub"/>
</dbReference>
<proteinExistence type="inferred from homology"/>
<sequence>MVEESTKLLMESNKELTESNKMMSKQLEAMFAKLCALASSDGDGRFANAIEDEEVEVREKKIYDRVYARAIDGIADIGAGVVTGDSMRFDGVGLKMNHYKEMTEREGHRVIDVVGCNRENRGRDEVSSLDLHGLWHITRRLWGTGYPDLWPSLTCREPLDITKEFSFDVISGILSDMRKIFPFELFHLGGDEVNTDCWNSTLHVKQWLQERNMTTKDAYQYFVLRGQEIAISKSWTPVNWEETFNAFKSNLNPRTVVHNWLGGGVCPQAVAKGFRCIFSNQGVWYLDHLDVPWEDVYKGDPIEGISDISEQELVLGGEVCMWGETADTSDVQQTIWPRAAAAAERLWSQRDATSTGNVSHNVLHRLEYFRCLLNRRGVPAAPVSNFYARRPPIGPGSCYEQ</sequence>
<protein>
    <recommendedName>
        <fullName evidence="3">beta-N-acetylhexosaminidase</fullName>
        <ecNumber evidence="3">3.2.1.52</ecNumber>
    </recommendedName>
</protein>
<keyword evidence="8" id="KW-1185">Reference proteome</keyword>
<reference evidence="7 8" key="1">
    <citation type="journal article" date="2020" name="IScience">
        <title>Genome Sequencing of the Endangered Kingdonia uniflora (Circaeasteraceae, Ranunculales) Reveals Potential Mechanisms of Evolutionary Specialization.</title>
        <authorList>
            <person name="Sun Y."/>
            <person name="Deng T."/>
            <person name="Zhang A."/>
            <person name="Moore M.J."/>
            <person name="Landis J.B."/>
            <person name="Lin N."/>
            <person name="Zhang H."/>
            <person name="Zhang X."/>
            <person name="Huang J."/>
            <person name="Zhang X."/>
            <person name="Sun H."/>
            <person name="Wang H."/>
        </authorList>
    </citation>
    <scope>NUCLEOTIDE SEQUENCE [LARGE SCALE GENOMIC DNA]</scope>
    <source>
        <strain evidence="7">TB1705</strain>
        <tissue evidence="7">Leaf</tissue>
    </source>
</reference>
<dbReference type="Proteomes" id="UP000541444">
    <property type="component" value="Unassembled WGS sequence"/>
</dbReference>
<organism evidence="7 8">
    <name type="scientific">Kingdonia uniflora</name>
    <dbReference type="NCBI Taxonomy" id="39325"/>
    <lineage>
        <taxon>Eukaryota</taxon>
        <taxon>Viridiplantae</taxon>
        <taxon>Streptophyta</taxon>
        <taxon>Embryophyta</taxon>
        <taxon>Tracheophyta</taxon>
        <taxon>Spermatophyta</taxon>
        <taxon>Magnoliopsida</taxon>
        <taxon>Ranunculales</taxon>
        <taxon>Circaeasteraceae</taxon>
        <taxon>Kingdonia</taxon>
    </lineage>
</organism>
<comment type="caution">
    <text evidence="7">The sequence shown here is derived from an EMBL/GenBank/DDBJ whole genome shotgun (WGS) entry which is preliminary data.</text>
</comment>
<evidence type="ECO:0000256" key="3">
    <source>
        <dbReference type="ARBA" id="ARBA00012663"/>
    </source>
</evidence>
<evidence type="ECO:0000259" key="6">
    <source>
        <dbReference type="Pfam" id="PF00728"/>
    </source>
</evidence>
<dbReference type="PANTHER" id="PTHR22600">
    <property type="entry name" value="BETA-HEXOSAMINIDASE"/>
    <property type="match status" value="1"/>
</dbReference>
<dbReference type="EC" id="3.2.1.52" evidence="3"/>
<dbReference type="EMBL" id="JACGCM010000932">
    <property type="protein sequence ID" value="KAF6164362.1"/>
    <property type="molecule type" value="Genomic_DNA"/>
</dbReference>
<dbReference type="PANTHER" id="PTHR22600:SF40">
    <property type="entry name" value="BETA-HEXOSAMINIDASE 1"/>
    <property type="match status" value="1"/>
</dbReference>
<comment type="catalytic activity">
    <reaction evidence="1">
        <text>Hydrolysis of terminal non-reducing N-acetyl-D-hexosamine residues in N-acetyl-beta-D-hexosaminides.</text>
        <dbReference type="EC" id="3.2.1.52"/>
    </reaction>
</comment>
<feature type="domain" description="Glycoside hydrolase family 20 catalytic" evidence="6">
    <location>
        <begin position="156"/>
        <end position="349"/>
    </location>
</feature>
<comment type="similarity">
    <text evidence="2">Belongs to the glycosyl hydrolase 20 family.</text>
</comment>
<dbReference type="PRINTS" id="PR00738">
    <property type="entry name" value="GLHYDRLASE20"/>
</dbReference>
<dbReference type="SUPFAM" id="SSF51445">
    <property type="entry name" value="(Trans)glycosidases"/>
    <property type="match status" value="1"/>
</dbReference>
<dbReference type="Gene3D" id="3.20.20.80">
    <property type="entry name" value="Glycosidases"/>
    <property type="match status" value="1"/>
</dbReference>
<evidence type="ECO:0000313" key="7">
    <source>
        <dbReference type="EMBL" id="KAF6164362.1"/>
    </source>
</evidence>
<dbReference type="GO" id="GO:0016020">
    <property type="term" value="C:membrane"/>
    <property type="evidence" value="ECO:0007669"/>
    <property type="project" value="TreeGrafter"/>
</dbReference>
<evidence type="ECO:0000256" key="1">
    <source>
        <dbReference type="ARBA" id="ARBA00001231"/>
    </source>
</evidence>
<dbReference type="GO" id="GO:0004563">
    <property type="term" value="F:beta-N-acetylhexosaminidase activity"/>
    <property type="evidence" value="ECO:0007669"/>
    <property type="project" value="UniProtKB-EC"/>
</dbReference>
<keyword evidence="4" id="KW-0378">Hydrolase</keyword>
<dbReference type="GO" id="GO:0030203">
    <property type="term" value="P:glycosaminoglycan metabolic process"/>
    <property type="evidence" value="ECO:0007669"/>
    <property type="project" value="TreeGrafter"/>
</dbReference>
<evidence type="ECO:0000313" key="8">
    <source>
        <dbReference type="Proteomes" id="UP000541444"/>
    </source>
</evidence>
<dbReference type="GO" id="GO:0005975">
    <property type="term" value="P:carbohydrate metabolic process"/>
    <property type="evidence" value="ECO:0007669"/>
    <property type="project" value="InterPro"/>
</dbReference>
<feature type="active site" description="Proton donor" evidence="5">
    <location>
        <position position="192"/>
    </location>
</feature>
<evidence type="ECO:0000256" key="2">
    <source>
        <dbReference type="ARBA" id="ARBA00006285"/>
    </source>
</evidence>